<dbReference type="AlphaFoldDB" id="A0AB34HQJ3"/>
<reference evidence="1 2" key="1">
    <citation type="submission" date="2022-11" db="EMBL/GenBank/DDBJ databases">
        <title>Whole genome sequence of Eschrichtius robustus ER-17-0199.</title>
        <authorList>
            <person name="Bruniche-Olsen A."/>
            <person name="Black A.N."/>
            <person name="Fields C.J."/>
            <person name="Walden K."/>
            <person name="Dewoody J.A."/>
        </authorList>
    </citation>
    <scope>NUCLEOTIDE SEQUENCE [LARGE SCALE GENOMIC DNA]</scope>
    <source>
        <strain evidence="1">ER-17-0199</strain>
        <tissue evidence="1">Blubber</tissue>
    </source>
</reference>
<proteinExistence type="predicted"/>
<gene>
    <name evidence="1" type="ORF">J1605_018906</name>
</gene>
<comment type="caution">
    <text evidence="1">The sequence shown here is derived from an EMBL/GenBank/DDBJ whole genome shotgun (WGS) entry which is preliminary data.</text>
</comment>
<dbReference type="EMBL" id="JAIQCJ010000828">
    <property type="protein sequence ID" value="KAJ8794453.1"/>
    <property type="molecule type" value="Genomic_DNA"/>
</dbReference>
<sequence>MVTDEPMSCTKVEHSPLAKAHSLSSVHFLPGPLLPTPPPSSYSNISHHSSHTSGLSESPFRLIMPEAYVRCWHKVVQLNHTGLTSEISSGSGVMVQDTMGKFYGQSQKCAKVEGEWLVSLKAEDCYSSLPSICEMEAFRYPDVDHSLH</sequence>
<organism evidence="1 2">
    <name type="scientific">Eschrichtius robustus</name>
    <name type="common">California gray whale</name>
    <name type="synonym">Eschrichtius gibbosus</name>
    <dbReference type="NCBI Taxonomy" id="9764"/>
    <lineage>
        <taxon>Eukaryota</taxon>
        <taxon>Metazoa</taxon>
        <taxon>Chordata</taxon>
        <taxon>Craniata</taxon>
        <taxon>Vertebrata</taxon>
        <taxon>Euteleostomi</taxon>
        <taxon>Mammalia</taxon>
        <taxon>Eutheria</taxon>
        <taxon>Laurasiatheria</taxon>
        <taxon>Artiodactyla</taxon>
        <taxon>Whippomorpha</taxon>
        <taxon>Cetacea</taxon>
        <taxon>Mysticeti</taxon>
        <taxon>Eschrichtiidae</taxon>
        <taxon>Eschrichtius</taxon>
    </lineage>
</organism>
<name>A0AB34HQJ3_ESCRO</name>
<protein>
    <submittedName>
        <fullName evidence="1">Uncharacterized protein</fullName>
    </submittedName>
</protein>
<keyword evidence="2" id="KW-1185">Reference proteome</keyword>
<accession>A0AB34HQJ3</accession>
<dbReference type="Proteomes" id="UP001159641">
    <property type="component" value="Unassembled WGS sequence"/>
</dbReference>
<evidence type="ECO:0000313" key="1">
    <source>
        <dbReference type="EMBL" id="KAJ8794453.1"/>
    </source>
</evidence>
<evidence type="ECO:0000313" key="2">
    <source>
        <dbReference type="Proteomes" id="UP001159641"/>
    </source>
</evidence>